<proteinExistence type="inferred from homology"/>
<evidence type="ECO:0000313" key="9">
    <source>
        <dbReference type="Proteomes" id="UP000270342"/>
    </source>
</evidence>
<dbReference type="AlphaFoldDB" id="A0A494Y0T5"/>
<dbReference type="InterPro" id="IPR024478">
    <property type="entry name" value="HlyB_4HB_MCP"/>
</dbReference>
<comment type="caution">
    <text evidence="8">The sequence shown here is derived from an EMBL/GenBank/DDBJ whole genome shotgun (WGS) entry which is preliminary data.</text>
</comment>
<dbReference type="GO" id="GO:0005886">
    <property type="term" value="C:plasma membrane"/>
    <property type="evidence" value="ECO:0007669"/>
    <property type="project" value="TreeGrafter"/>
</dbReference>
<dbReference type="CDD" id="cd11386">
    <property type="entry name" value="MCP_signal"/>
    <property type="match status" value="1"/>
</dbReference>
<comment type="subcellular location">
    <subcellularLocation>
        <location evidence="1">Membrane</location>
    </subcellularLocation>
</comment>
<dbReference type="GO" id="GO:0007165">
    <property type="term" value="P:signal transduction"/>
    <property type="evidence" value="ECO:0007669"/>
    <property type="project" value="UniProtKB-KW"/>
</dbReference>
<reference evidence="8 9" key="1">
    <citation type="submission" date="2018-10" db="EMBL/GenBank/DDBJ databases">
        <title>Robbsia sp. DHC34, isolated from soil.</title>
        <authorList>
            <person name="Gao Z.-H."/>
            <person name="Qiu L.-H."/>
        </authorList>
    </citation>
    <scope>NUCLEOTIDE SEQUENCE [LARGE SCALE GENOMIC DNA]</scope>
    <source>
        <strain evidence="8 9">DHC34</strain>
    </source>
</reference>
<evidence type="ECO:0000313" key="8">
    <source>
        <dbReference type="EMBL" id="RKP53463.1"/>
    </source>
</evidence>
<dbReference type="CDD" id="cd19411">
    <property type="entry name" value="MCP2201-like_sensor"/>
    <property type="match status" value="1"/>
</dbReference>
<evidence type="ECO:0000256" key="2">
    <source>
        <dbReference type="ARBA" id="ARBA00022481"/>
    </source>
</evidence>
<evidence type="ECO:0000256" key="5">
    <source>
        <dbReference type="SAM" id="Phobius"/>
    </source>
</evidence>
<dbReference type="InterPro" id="IPR004090">
    <property type="entry name" value="Chemotax_Me-accpt_rcpt"/>
</dbReference>
<dbReference type="FunFam" id="1.10.287.950:FF:000001">
    <property type="entry name" value="Methyl-accepting chemotaxis sensory transducer"/>
    <property type="match status" value="1"/>
</dbReference>
<dbReference type="Pfam" id="PF00015">
    <property type="entry name" value="MCPsignal"/>
    <property type="match status" value="1"/>
</dbReference>
<evidence type="ECO:0000259" key="6">
    <source>
        <dbReference type="PROSITE" id="PS50111"/>
    </source>
</evidence>
<dbReference type="EMBL" id="RBZU01000007">
    <property type="protein sequence ID" value="RKP53463.1"/>
    <property type="molecule type" value="Genomic_DNA"/>
</dbReference>
<dbReference type="PANTHER" id="PTHR43531:SF14">
    <property type="entry name" value="METHYL-ACCEPTING CHEMOTAXIS PROTEIN I-RELATED"/>
    <property type="match status" value="1"/>
</dbReference>
<sequence length="519" mass="55147">MNRLARLRIGQRLAVGFGLVLVLLVCTALFAVFQVRQMGATARHIVDADYKHIALANQIDRDINLQANNLRSAVLSAGDDQAAKAYLADVSRATRDLGTTMEKLSGLASTDQERTLMAQLHDASENYVRLRGRVVTLVQAHLPDVARNYLLKDLKAPQEAFLAASRNLVDHYEDAMQATTAETSDLTRRAITITLGLAGAALATGVAVSVFISRSITGGLQSAVKIAETVAQGDLTSRIEAYGKDEVGQLLQALGVMNDNLVALVGTVRETSESLENGSSEIANGNFDLSRRTESQATSLRQTGASMDELTATVRQSAEHAQQASGLADTASGVAQRGGEAVHRVVETMGHIAESSRKVVDIISVIDGIAFQTNILALNAAVEAARAGEQGRGFAVVASEVRSLANRSAQAAKEIKSLIAQSVESVESGSRLVADAGETMQTLLERMRGVTTLVDQISVATREQSAGLVVINDSVSEIDQMTQQNSALVEQSAAAAETLREQASKLVRAVSAFKLREDA</sequence>
<dbReference type="InterPro" id="IPR047347">
    <property type="entry name" value="YvaQ-like_sensor"/>
</dbReference>
<comment type="similarity">
    <text evidence="3">Belongs to the methyl-accepting chemotaxis (MCP) protein family.</text>
</comment>
<name>A0A494Y0T5_9BURK</name>
<keyword evidence="9" id="KW-1185">Reference proteome</keyword>
<keyword evidence="5" id="KW-0472">Membrane</keyword>
<dbReference type="Gene3D" id="1.10.287.950">
    <property type="entry name" value="Methyl-accepting chemotaxis protein"/>
    <property type="match status" value="1"/>
</dbReference>
<dbReference type="InterPro" id="IPR051310">
    <property type="entry name" value="MCP_chemotaxis"/>
</dbReference>
<evidence type="ECO:0000256" key="3">
    <source>
        <dbReference type="ARBA" id="ARBA00029447"/>
    </source>
</evidence>
<dbReference type="SMART" id="SM00283">
    <property type="entry name" value="MA"/>
    <property type="match status" value="1"/>
</dbReference>
<dbReference type="PROSITE" id="PS50111">
    <property type="entry name" value="CHEMOTAXIS_TRANSDUC_2"/>
    <property type="match status" value="1"/>
</dbReference>
<organism evidence="8 9">
    <name type="scientific">Pararobbsia silviterrae</name>
    <dbReference type="NCBI Taxonomy" id="1792498"/>
    <lineage>
        <taxon>Bacteria</taxon>
        <taxon>Pseudomonadati</taxon>
        <taxon>Pseudomonadota</taxon>
        <taxon>Betaproteobacteria</taxon>
        <taxon>Burkholderiales</taxon>
        <taxon>Burkholderiaceae</taxon>
        <taxon>Pararobbsia</taxon>
    </lineage>
</organism>
<dbReference type="GO" id="GO:0004888">
    <property type="term" value="F:transmembrane signaling receptor activity"/>
    <property type="evidence" value="ECO:0007669"/>
    <property type="project" value="InterPro"/>
</dbReference>
<dbReference type="InterPro" id="IPR004089">
    <property type="entry name" value="MCPsignal_dom"/>
</dbReference>
<dbReference type="Pfam" id="PF00672">
    <property type="entry name" value="HAMP"/>
    <property type="match status" value="1"/>
</dbReference>
<dbReference type="Proteomes" id="UP000270342">
    <property type="component" value="Unassembled WGS sequence"/>
</dbReference>
<accession>A0A494Y0T5</accession>
<dbReference type="RefSeq" id="WP_121088092.1">
    <property type="nucleotide sequence ID" value="NZ_RBZU01000007.1"/>
</dbReference>
<dbReference type="InterPro" id="IPR003660">
    <property type="entry name" value="HAMP_dom"/>
</dbReference>
<dbReference type="PANTHER" id="PTHR43531">
    <property type="entry name" value="PROTEIN ICFG"/>
    <property type="match status" value="1"/>
</dbReference>
<dbReference type="CDD" id="cd06225">
    <property type="entry name" value="HAMP"/>
    <property type="match status" value="1"/>
</dbReference>
<keyword evidence="5" id="KW-0812">Transmembrane</keyword>
<evidence type="ECO:0000259" key="7">
    <source>
        <dbReference type="PROSITE" id="PS50885"/>
    </source>
</evidence>
<feature type="transmembrane region" description="Helical" evidence="5">
    <location>
        <begin position="12"/>
        <end position="33"/>
    </location>
</feature>
<dbReference type="SUPFAM" id="SSF58104">
    <property type="entry name" value="Methyl-accepting chemotaxis protein (MCP) signaling domain"/>
    <property type="match status" value="1"/>
</dbReference>
<keyword evidence="4" id="KW-0807">Transducer</keyword>
<keyword evidence="5" id="KW-1133">Transmembrane helix</keyword>
<dbReference type="GO" id="GO:0006935">
    <property type="term" value="P:chemotaxis"/>
    <property type="evidence" value="ECO:0007669"/>
    <property type="project" value="InterPro"/>
</dbReference>
<keyword evidence="2" id="KW-0488">Methylation</keyword>
<feature type="domain" description="HAMP" evidence="7">
    <location>
        <begin position="214"/>
        <end position="266"/>
    </location>
</feature>
<feature type="domain" description="Methyl-accepting transducer" evidence="6">
    <location>
        <begin position="271"/>
        <end position="500"/>
    </location>
</feature>
<evidence type="ECO:0000256" key="1">
    <source>
        <dbReference type="ARBA" id="ARBA00004370"/>
    </source>
</evidence>
<dbReference type="PROSITE" id="PS50885">
    <property type="entry name" value="HAMP"/>
    <property type="match status" value="1"/>
</dbReference>
<evidence type="ECO:0000256" key="4">
    <source>
        <dbReference type="PROSITE-ProRule" id="PRU00284"/>
    </source>
</evidence>
<dbReference type="Pfam" id="PF12729">
    <property type="entry name" value="4HB_MCP_1"/>
    <property type="match status" value="1"/>
</dbReference>
<gene>
    <name evidence="8" type="ORF">D7S86_17335</name>
</gene>
<dbReference type="OrthoDB" id="5441488at2"/>
<dbReference type="PRINTS" id="PR00260">
    <property type="entry name" value="CHEMTRNSDUCR"/>
</dbReference>
<dbReference type="SMART" id="SM00304">
    <property type="entry name" value="HAMP"/>
    <property type="match status" value="1"/>
</dbReference>
<protein>
    <submittedName>
        <fullName evidence="8">HAMP domain-containing protein</fullName>
    </submittedName>
</protein>